<accession>A0AAV7TAP4</accession>
<evidence type="ECO:0000313" key="3">
    <source>
        <dbReference type="EMBL" id="KAJ1173049.1"/>
    </source>
</evidence>
<organism evidence="3 4">
    <name type="scientific">Pleurodeles waltl</name>
    <name type="common">Iberian ribbed newt</name>
    <dbReference type="NCBI Taxonomy" id="8319"/>
    <lineage>
        <taxon>Eukaryota</taxon>
        <taxon>Metazoa</taxon>
        <taxon>Chordata</taxon>
        <taxon>Craniata</taxon>
        <taxon>Vertebrata</taxon>
        <taxon>Euteleostomi</taxon>
        <taxon>Amphibia</taxon>
        <taxon>Batrachia</taxon>
        <taxon>Caudata</taxon>
        <taxon>Salamandroidea</taxon>
        <taxon>Salamandridae</taxon>
        <taxon>Pleurodelinae</taxon>
        <taxon>Pleurodeles</taxon>
    </lineage>
</organism>
<dbReference type="Proteomes" id="UP001066276">
    <property type="component" value="Chromosome 4_1"/>
</dbReference>
<keyword evidence="1" id="KW-0175">Coiled coil</keyword>
<evidence type="ECO:0000313" key="4">
    <source>
        <dbReference type="Proteomes" id="UP001066276"/>
    </source>
</evidence>
<feature type="region of interest" description="Disordered" evidence="2">
    <location>
        <begin position="1"/>
        <end position="45"/>
    </location>
</feature>
<comment type="caution">
    <text evidence="3">The sequence shown here is derived from an EMBL/GenBank/DDBJ whole genome shotgun (WGS) entry which is preliminary data.</text>
</comment>
<feature type="coiled-coil region" evidence="1">
    <location>
        <begin position="87"/>
        <end position="128"/>
    </location>
</feature>
<gene>
    <name evidence="3" type="ORF">NDU88_004891</name>
</gene>
<dbReference type="AlphaFoldDB" id="A0AAV7TAP4"/>
<evidence type="ECO:0000256" key="1">
    <source>
        <dbReference type="SAM" id="Coils"/>
    </source>
</evidence>
<proteinExistence type="predicted"/>
<feature type="compositionally biased region" description="Basic and acidic residues" evidence="2">
    <location>
        <begin position="7"/>
        <end position="16"/>
    </location>
</feature>
<feature type="compositionally biased region" description="Basic and acidic residues" evidence="2">
    <location>
        <begin position="32"/>
        <end position="45"/>
    </location>
</feature>
<reference evidence="3" key="1">
    <citation type="journal article" date="2022" name="bioRxiv">
        <title>Sequencing and chromosome-scale assembly of the giantPleurodeles waltlgenome.</title>
        <authorList>
            <person name="Brown T."/>
            <person name="Elewa A."/>
            <person name="Iarovenko S."/>
            <person name="Subramanian E."/>
            <person name="Araus A.J."/>
            <person name="Petzold A."/>
            <person name="Susuki M."/>
            <person name="Suzuki K.-i.T."/>
            <person name="Hayashi T."/>
            <person name="Toyoda A."/>
            <person name="Oliveira C."/>
            <person name="Osipova E."/>
            <person name="Leigh N.D."/>
            <person name="Simon A."/>
            <person name="Yun M.H."/>
        </authorList>
    </citation>
    <scope>NUCLEOTIDE SEQUENCE</scope>
    <source>
        <strain evidence="3">20211129_DDA</strain>
        <tissue evidence="3">Liver</tissue>
    </source>
</reference>
<sequence length="136" mass="15719">MAAARTMWDRTLKETLSKSSNSKMGDESCTPEQKHLPDGDRREDQVTHPFLEALFASLREDLQMVKRGLSQDLKEVRRIVAETGDRVSTLEDHESNQDEEIEQLQQEVINFSKQQNALQDHAEDLENQSLRNNIRI</sequence>
<protein>
    <submittedName>
        <fullName evidence="3">Uncharacterized protein</fullName>
    </submittedName>
</protein>
<keyword evidence="4" id="KW-1185">Reference proteome</keyword>
<dbReference type="EMBL" id="JANPWB010000007">
    <property type="protein sequence ID" value="KAJ1173049.1"/>
    <property type="molecule type" value="Genomic_DNA"/>
</dbReference>
<evidence type="ECO:0000256" key="2">
    <source>
        <dbReference type="SAM" id="MobiDB-lite"/>
    </source>
</evidence>
<name>A0AAV7TAP4_PLEWA</name>